<dbReference type="InterPro" id="IPR001138">
    <property type="entry name" value="Zn2Cys6_DnaBD"/>
</dbReference>
<dbReference type="Pfam" id="PF00172">
    <property type="entry name" value="Zn_clus"/>
    <property type="match status" value="1"/>
</dbReference>
<reference evidence="6 7" key="1">
    <citation type="journal article" date="2005" name="Nature">
        <title>The genome sequence of the rice blast fungus Magnaporthe grisea.</title>
        <authorList>
            <person name="Dean R.A."/>
            <person name="Talbot N.J."/>
            <person name="Ebbole D.J."/>
            <person name="Farman M.L."/>
            <person name="Mitchell T.K."/>
            <person name="Orbach M.J."/>
            <person name="Thon M."/>
            <person name="Kulkarni R."/>
            <person name="Xu J.R."/>
            <person name="Pan H."/>
            <person name="Read N.D."/>
            <person name="Lee Y.H."/>
            <person name="Carbone I."/>
            <person name="Brown D."/>
            <person name="Oh Y.Y."/>
            <person name="Donofrio N."/>
            <person name="Jeong J.S."/>
            <person name="Soanes D.M."/>
            <person name="Djonovic S."/>
            <person name="Kolomiets E."/>
            <person name="Rehmeyer C."/>
            <person name="Li W."/>
            <person name="Harding M."/>
            <person name="Kim S."/>
            <person name="Lebrun M.H."/>
            <person name="Bohnert H."/>
            <person name="Coughlan S."/>
            <person name="Butler J."/>
            <person name="Calvo S."/>
            <person name="Ma L.J."/>
            <person name="Nicol R."/>
            <person name="Purcell S."/>
            <person name="Nusbaum C."/>
            <person name="Galagan J.E."/>
            <person name="Birren B.W."/>
        </authorList>
    </citation>
    <scope>NUCLEOTIDE SEQUENCE [LARGE SCALE GENOMIC DNA]</scope>
    <source>
        <strain evidence="7">70-15 / ATCC MYA-4617 / FGSC 8958</strain>
    </source>
</reference>
<dbReference type="KEGG" id="mgr:MGG_04571"/>
<accession>G4MST9</accession>
<dbReference type="SMART" id="SM00066">
    <property type="entry name" value="GAL4"/>
    <property type="match status" value="1"/>
</dbReference>
<dbReference type="OMA" id="TVRTLCM"/>
<feature type="region of interest" description="Disordered" evidence="4">
    <location>
        <begin position="125"/>
        <end position="169"/>
    </location>
</feature>
<name>G4MST9_PYRO7</name>
<dbReference type="Pfam" id="PF04082">
    <property type="entry name" value="Fungal_trans"/>
    <property type="match status" value="1"/>
</dbReference>
<dbReference type="GO" id="GO:0000981">
    <property type="term" value="F:DNA-binding transcription factor activity, RNA polymerase II-specific"/>
    <property type="evidence" value="ECO:0007669"/>
    <property type="project" value="InterPro"/>
</dbReference>
<dbReference type="HOGENOM" id="CLU_016897_0_0_1"/>
<organism evidence="6 7">
    <name type="scientific">Pyricularia oryzae (strain 70-15 / ATCC MYA-4617 / FGSC 8958)</name>
    <name type="common">Rice blast fungus</name>
    <name type="synonym">Magnaporthe oryzae</name>
    <dbReference type="NCBI Taxonomy" id="242507"/>
    <lineage>
        <taxon>Eukaryota</taxon>
        <taxon>Fungi</taxon>
        <taxon>Dikarya</taxon>
        <taxon>Ascomycota</taxon>
        <taxon>Pezizomycotina</taxon>
        <taxon>Sordariomycetes</taxon>
        <taxon>Sordariomycetidae</taxon>
        <taxon>Magnaporthales</taxon>
        <taxon>Pyriculariaceae</taxon>
        <taxon>Pyricularia</taxon>
    </lineage>
</organism>
<dbReference type="PANTHER" id="PTHR31001">
    <property type="entry name" value="UNCHARACTERIZED TRANSCRIPTIONAL REGULATORY PROTEIN"/>
    <property type="match status" value="1"/>
</dbReference>
<evidence type="ECO:0000259" key="5">
    <source>
        <dbReference type="PROSITE" id="PS50048"/>
    </source>
</evidence>
<evidence type="ECO:0000313" key="6">
    <source>
        <dbReference type="EMBL" id="EHA53793.1"/>
    </source>
</evidence>
<protein>
    <recommendedName>
        <fullName evidence="5">Zn(2)-C6 fungal-type domain-containing protein</fullName>
    </recommendedName>
</protein>
<dbReference type="InParanoid" id="G4MST9"/>
<dbReference type="GeneID" id="2677967"/>
<feature type="compositionally biased region" description="Polar residues" evidence="4">
    <location>
        <begin position="26"/>
        <end position="44"/>
    </location>
</feature>
<dbReference type="SMR" id="G4MST9"/>
<dbReference type="GO" id="GO:0003677">
    <property type="term" value="F:DNA binding"/>
    <property type="evidence" value="ECO:0007669"/>
    <property type="project" value="InterPro"/>
</dbReference>
<dbReference type="OrthoDB" id="4236860at2759"/>
<proteinExistence type="predicted"/>
<evidence type="ECO:0000256" key="1">
    <source>
        <dbReference type="ARBA" id="ARBA00004123"/>
    </source>
</evidence>
<dbReference type="InterPro" id="IPR036864">
    <property type="entry name" value="Zn2-C6_fun-type_DNA-bd_sf"/>
</dbReference>
<keyword evidence="7" id="KW-1185">Reference proteome</keyword>
<comment type="subcellular location">
    <subcellularLocation>
        <location evidence="1">Nucleus</location>
    </subcellularLocation>
</comment>
<dbReference type="GO" id="GO:0005634">
    <property type="term" value="C:nucleus"/>
    <property type="evidence" value="ECO:0007669"/>
    <property type="project" value="UniProtKB-SubCell"/>
</dbReference>
<reference key="2">
    <citation type="submission" date="2011-05" db="EMBL/GenBank/DDBJ databases">
        <title>The Genome Sequence of Magnaporthe oryzae 70-15.</title>
        <authorList>
            <consortium name="The Broad Institute Genome Sequencing Platform"/>
            <person name="Ma L.-J."/>
            <person name="Dead R."/>
            <person name="Young S.K."/>
            <person name="Zeng Q."/>
            <person name="Gargeya S."/>
            <person name="Fitzgerald M."/>
            <person name="Haas B."/>
            <person name="Abouelleil A."/>
            <person name="Alvarado L."/>
            <person name="Arachchi H.M."/>
            <person name="Berlin A."/>
            <person name="Brown A."/>
            <person name="Chapman S.B."/>
            <person name="Chen Z."/>
            <person name="Dunbar C."/>
            <person name="Freedman E."/>
            <person name="Gearin G."/>
            <person name="Gellesch M."/>
            <person name="Goldberg J."/>
            <person name="Griggs A."/>
            <person name="Gujja S."/>
            <person name="Heiman D."/>
            <person name="Howarth C."/>
            <person name="Larson L."/>
            <person name="Lui A."/>
            <person name="MacDonald P.J.P."/>
            <person name="Mehta T."/>
            <person name="Montmayeur A."/>
            <person name="Murphy C."/>
            <person name="Neiman D."/>
            <person name="Pearson M."/>
            <person name="Priest M."/>
            <person name="Roberts A."/>
            <person name="Saif S."/>
            <person name="Shea T."/>
            <person name="Shenoy N."/>
            <person name="Sisk P."/>
            <person name="Stolte C."/>
            <person name="Sykes S."/>
            <person name="Yandava C."/>
            <person name="Wortman J."/>
            <person name="Nusbaum C."/>
            <person name="Birren B."/>
        </authorList>
    </citation>
    <scope>NUCLEOTIDE SEQUENCE</scope>
    <source>
        <strain>70-15</strain>
    </source>
</reference>
<feature type="compositionally biased region" description="Low complexity" evidence="4">
    <location>
        <begin position="125"/>
        <end position="138"/>
    </location>
</feature>
<dbReference type="CDD" id="cd00067">
    <property type="entry name" value="GAL4"/>
    <property type="match status" value="1"/>
</dbReference>
<dbReference type="SMART" id="SM00906">
    <property type="entry name" value="Fungal_trans"/>
    <property type="match status" value="1"/>
</dbReference>
<keyword evidence="3" id="KW-0539">Nucleus</keyword>
<dbReference type="EMBL" id="CM001232">
    <property type="protein sequence ID" value="EHA53793.1"/>
    <property type="molecule type" value="Genomic_DNA"/>
</dbReference>
<dbReference type="RefSeq" id="XP_003713600.1">
    <property type="nucleotide sequence ID" value="XM_003713552.1"/>
</dbReference>
<evidence type="ECO:0000256" key="3">
    <source>
        <dbReference type="ARBA" id="ARBA00023242"/>
    </source>
</evidence>
<dbReference type="AlphaFoldDB" id="G4MST9"/>
<evidence type="ECO:0000256" key="2">
    <source>
        <dbReference type="ARBA" id="ARBA00022723"/>
    </source>
</evidence>
<dbReference type="GO" id="GO:0008270">
    <property type="term" value="F:zinc ion binding"/>
    <property type="evidence" value="ECO:0007669"/>
    <property type="project" value="InterPro"/>
</dbReference>
<keyword evidence="2" id="KW-0479">Metal-binding</keyword>
<dbReference type="PROSITE" id="PS50048">
    <property type="entry name" value="ZN2_CY6_FUNGAL_2"/>
    <property type="match status" value="1"/>
</dbReference>
<sequence length="852" mass="92413">MKQPLDKNINNDLPPSASYPLRHSSPESTTSQARRSSVASSMGSESPPAGFFSTFSVVDPNGTNGLENGAGIGGTTRAQKRNRRVFVCIPCHKRKLKCDKNLPCGRCVAYGAADECVYQALTSASTSPASSAPTPYAAGRQEPTIERRSSSRASSRGGARDHQPRYAYRSSDGKCRATGISHWTVVASEFEEACPYLFGSDAQWQPRYRQLKNLKYFFTSLSGANFPFSNSSPYTPSKNEIINSLPPRNVVDALVGNYFMTFESTHRLLHPAQFQEEVEAFWTDRENTDDIFLAQLCVMLTLGCQSAPETLFEGTGRLASQWTEVLLDCAQISLGRSPYMLMPSLATVRTLCMMTLCKTIGLRGTTSWQASTMMGFVVRMATSLQLHRSATMFPGMPEFEAECRRRVWATVQLLDLDVAMWAGTIPIARDHDNEPPLSINDSDIRQDPTLLGDGQGYASRGWVIDNFWAASEYTDGAFQSKLAEVVPLLSEVIAIVNSISATSPRNGGVPGGFEHEKVMRLDKRIRTRLKEVEALLASGRGVTRPDRQGVLGGQLQFVRVLAHRTLLALHHAFARGSTAHIVRHEQSLRATLESSLALLNIQQHVAADTALATLAVATAMLDPSSAARGRSRSTCSSPGLSPAILSSAGVPMHAGGDSRRWLLDLCRDDFSIAAAYVILALRRGDFDDCDGAASPDAAAAALRQSLVVVRTRACRTLLHFKDFTGLSILAGCLSYVKTDARRFDAAATACGQGAGLLAVMMQVAQDLEDVIVAGKSEVIWSSAAAVDAVSTSGVQMGPAMMHHQQQHAEHMLAQTTQPPIMSHHSHHMAHTTAPHQDPFVAMMGIGFMGSFP</sequence>
<dbReference type="InterPro" id="IPR007219">
    <property type="entry name" value="XnlR_reg_dom"/>
</dbReference>
<dbReference type="PANTHER" id="PTHR31001:SF58">
    <property type="entry name" value="ZN(II)2CYS6 TRANSCRIPTION FACTOR (EUROFUNG)"/>
    <property type="match status" value="1"/>
</dbReference>
<dbReference type="PROSITE" id="PS00463">
    <property type="entry name" value="ZN2_CY6_FUNGAL_1"/>
    <property type="match status" value="1"/>
</dbReference>
<evidence type="ECO:0000313" key="7">
    <source>
        <dbReference type="Proteomes" id="UP000009058"/>
    </source>
</evidence>
<gene>
    <name evidence="6" type="ORF">MGG_04571</name>
</gene>
<dbReference type="VEuPathDB" id="FungiDB:MGG_04571"/>
<dbReference type="eggNOG" id="ENOG502SDU9">
    <property type="taxonomic scope" value="Eukaryota"/>
</dbReference>
<dbReference type="CDD" id="cd12148">
    <property type="entry name" value="fungal_TF_MHR"/>
    <property type="match status" value="1"/>
</dbReference>
<dbReference type="Proteomes" id="UP000009058">
    <property type="component" value="Chromosome 2"/>
</dbReference>
<dbReference type="GO" id="GO:0006351">
    <property type="term" value="P:DNA-templated transcription"/>
    <property type="evidence" value="ECO:0007669"/>
    <property type="project" value="InterPro"/>
</dbReference>
<dbReference type="InterPro" id="IPR050613">
    <property type="entry name" value="Sec_Metabolite_Reg"/>
</dbReference>
<dbReference type="SUPFAM" id="SSF57701">
    <property type="entry name" value="Zn2/Cys6 DNA-binding domain"/>
    <property type="match status" value="1"/>
</dbReference>
<feature type="domain" description="Zn(2)-C6 fungal-type" evidence="5">
    <location>
        <begin position="87"/>
        <end position="118"/>
    </location>
</feature>
<dbReference type="Gene3D" id="4.10.240.10">
    <property type="entry name" value="Zn(2)-C6 fungal-type DNA-binding domain"/>
    <property type="match status" value="1"/>
</dbReference>
<feature type="region of interest" description="Disordered" evidence="4">
    <location>
        <begin position="1"/>
        <end position="47"/>
    </location>
</feature>
<evidence type="ECO:0000256" key="4">
    <source>
        <dbReference type="SAM" id="MobiDB-lite"/>
    </source>
</evidence>